<dbReference type="GO" id="GO:0006310">
    <property type="term" value="P:DNA recombination"/>
    <property type="evidence" value="ECO:0007669"/>
    <property type="project" value="UniProtKB-KW"/>
</dbReference>
<sequence length="126" mass="14430">MFFKRYPEKRPSEMKKSGLFFLTVIDKPVSSVWYKKTPVGKNTINTIMNNIKENLPLTDLFPEKNLTNHSARKTVVKKLESSGMPKCEIKNITGHASVQGQTITTQETNESSRSFHELLTRLVLFL</sequence>
<dbReference type="GO" id="GO:0003677">
    <property type="term" value="F:DNA binding"/>
    <property type="evidence" value="ECO:0007669"/>
    <property type="project" value="InterPro"/>
</dbReference>
<keyword evidence="1" id="KW-0233">DNA recombination</keyword>
<evidence type="ECO:0008006" key="4">
    <source>
        <dbReference type="Google" id="ProtNLM"/>
    </source>
</evidence>
<accession>A0AAU9XGB2</accession>
<evidence type="ECO:0000313" key="2">
    <source>
        <dbReference type="EMBL" id="CAH3146960.1"/>
    </source>
</evidence>
<comment type="caution">
    <text evidence="2">The sequence shown here is derived from an EMBL/GenBank/DDBJ whole genome shotgun (WGS) entry which is preliminary data.</text>
</comment>
<gene>
    <name evidence="2" type="ORF">PMEA_00023204</name>
</gene>
<dbReference type="GO" id="GO:0015074">
    <property type="term" value="P:DNA integration"/>
    <property type="evidence" value="ECO:0007669"/>
    <property type="project" value="InterPro"/>
</dbReference>
<dbReference type="AlphaFoldDB" id="A0AAU9XGB2"/>
<protein>
    <recommendedName>
        <fullName evidence="4">Tyr recombinase domain-containing protein</fullName>
    </recommendedName>
</protein>
<dbReference type="Gene3D" id="1.10.443.10">
    <property type="entry name" value="Intergrase catalytic core"/>
    <property type="match status" value="1"/>
</dbReference>
<proteinExistence type="predicted"/>
<dbReference type="InterPro" id="IPR013762">
    <property type="entry name" value="Integrase-like_cat_sf"/>
</dbReference>
<name>A0AAU9XGB2_9CNID</name>
<dbReference type="EMBL" id="CALNXJ010000042">
    <property type="protein sequence ID" value="CAH3146960.1"/>
    <property type="molecule type" value="Genomic_DNA"/>
</dbReference>
<dbReference type="Proteomes" id="UP001159428">
    <property type="component" value="Unassembled WGS sequence"/>
</dbReference>
<organism evidence="2 3">
    <name type="scientific">Pocillopora meandrina</name>
    <dbReference type="NCBI Taxonomy" id="46732"/>
    <lineage>
        <taxon>Eukaryota</taxon>
        <taxon>Metazoa</taxon>
        <taxon>Cnidaria</taxon>
        <taxon>Anthozoa</taxon>
        <taxon>Hexacorallia</taxon>
        <taxon>Scleractinia</taxon>
        <taxon>Astrocoeniina</taxon>
        <taxon>Pocilloporidae</taxon>
        <taxon>Pocillopora</taxon>
    </lineage>
</organism>
<reference evidence="2 3" key="1">
    <citation type="submission" date="2022-05" db="EMBL/GenBank/DDBJ databases">
        <authorList>
            <consortium name="Genoscope - CEA"/>
            <person name="William W."/>
        </authorList>
    </citation>
    <scope>NUCLEOTIDE SEQUENCE [LARGE SCALE GENOMIC DNA]</scope>
</reference>
<keyword evidence="3" id="KW-1185">Reference proteome</keyword>
<evidence type="ECO:0000313" key="3">
    <source>
        <dbReference type="Proteomes" id="UP001159428"/>
    </source>
</evidence>
<dbReference type="SUPFAM" id="SSF56349">
    <property type="entry name" value="DNA breaking-rejoining enzymes"/>
    <property type="match status" value="1"/>
</dbReference>
<evidence type="ECO:0000256" key="1">
    <source>
        <dbReference type="ARBA" id="ARBA00023172"/>
    </source>
</evidence>
<dbReference type="InterPro" id="IPR011010">
    <property type="entry name" value="DNA_brk_join_enz"/>
</dbReference>